<evidence type="ECO:0000313" key="2">
    <source>
        <dbReference type="Proteomes" id="UP000191931"/>
    </source>
</evidence>
<protein>
    <submittedName>
        <fullName evidence="1">Uncharacterized protein</fullName>
    </submittedName>
</protein>
<organism evidence="1 2">
    <name type="scientific">Desulfamplus magnetovallimortis</name>
    <dbReference type="NCBI Taxonomy" id="1246637"/>
    <lineage>
        <taxon>Bacteria</taxon>
        <taxon>Pseudomonadati</taxon>
        <taxon>Thermodesulfobacteriota</taxon>
        <taxon>Desulfobacteria</taxon>
        <taxon>Desulfobacterales</taxon>
        <taxon>Desulfobacteraceae</taxon>
        <taxon>Desulfamplus</taxon>
    </lineage>
</organism>
<dbReference type="Proteomes" id="UP000191931">
    <property type="component" value="Unassembled WGS sequence"/>
</dbReference>
<reference evidence="1 2" key="1">
    <citation type="submission" date="2017-03" db="EMBL/GenBank/DDBJ databases">
        <authorList>
            <person name="Afonso C.L."/>
            <person name="Miller P.J."/>
            <person name="Scott M.A."/>
            <person name="Spackman E."/>
            <person name="Goraichik I."/>
            <person name="Dimitrov K.M."/>
            <person name="Suarez D.L."/>
            <person name="Swayne D.E."/>
        </authorList>
    </citation>
    <scope>NUCLEOTIDE SEQUENCE [LARGE SCALE GENOMIC DNA]</scope>
    <source>
        <strain evidence="1">PRJEB14757</strain>
    </source>
</reference>
<sequence length="41" mass="4792">MIQTIFFKSIKYFGHKTKDAKIFGILQNPSKVVDTFFEIIP</sequence>
<evidence type="ECO:0000313" key="1">
    <source>
        <dbReference type="EMBL" id="SLM28405.1"/>
    </source>
</evidence>
<name>A0A1W1H7P5_9BACT</name>
<proteinExistence type="predicted"/>
<keyword evidence="2" id="KW-1185">Reference proteome</keyword>
<gene>
    <name evidence="1" type="ORF">MTBBW1_1310103</name>
</gene>
<dbReference type="AlphaFoldDB" id="A0A1W1H7P5"/>
<dbReference type="EMBL" id="FWEV01000037">
    <property type="protein sequence ID" value="SLM28405.1"/>
    <property type="molecule type" value="Genomic_DNA"/>
</dbReference>
<accession>A0A1W1H7P5</accession>